<dbReference type="GO" id="GO:0042744">
    <property type="term" value="P:hydrogen peroxide catabolic process"/>
    <property type="evidence" value="ECO:0007669"/>
    <property type="project" value="InterPro"/>
</dbReference>
<evidence type="ECO:0000256" key="18">
    <source>
        <dbReference type="SAM" id="Phobius"/>
    </source>
</evidence>
<evidence type="ECO:0000256" key="9">
    <source>
        <dbReference type="ARBA" id="ARBA00023002"/>
    </source>
</evidence>
<feature type="binding site" description="axial binding residue" evidence="15">
    <location>
        <position position="193"/>
    </location>
    <ligand>
        <name>heme b</name>
        <dbReference type="ChEBI" id="CHEBI:60344"/>
    </ligand>
    <ligandPart>
        <name>Fe</name>
        <dbReference type="ChEBI" id="CHEBI:18248"/>
    </ligandPart>
</feature>
<keyword evidence="22" id="KW-1185">Reference proteome</keyword>
<evidence type="ECO:0000256" key="15">
    <source>
        <dbReference type="PIRSR" id="PIRSR600823-3"/>
    </source>
</evidence>
<evidence type="ECO:0000256" key="3">
    <source>
        <dbReference type="ARBA" id="ARBA00006873"/>
    </source>
</evidence>
<feature type="disulfide bond" evidence="17">
    <location>
        <begin position="200"/>
        <end position="225"/>
    </location>
</feature>
<evidence type="ECO:0000256" key="6">
    <source>
        <dbReference type="ARBA" id="ARBA00022617"/>
    </source>
</evidence>
<keyword evidence="18" id="KW-0472">Membrane</keyword>
<dbReference type="InterPro" id="IPR010255">
    <property type="entry name" value="Haem_peroxidase_sf"/>
</dbReference>
<feature type="disulfide bond" evidence="17">
    <location>
        <begin position="68"/>
        <end position="73"/>
    </location>
</feature>
<keyword evidence="6" id="KW-0349">Heme</keyword>
<keyword evidence="10 15" id="KW-0408">Iron</keyword>
<evidence type="ECO:0000256" key="5">
    <source>
        <dbReference type="ARBA" id="ARBA00022559"/>
    </source>
</evidence>
<keyword evidence="18" id="KW-1133">Transmembrane helix</keyword>
<dbReference type="FunFam" id="1.10.420.10:FF:000001">
    <property type="entry name" value="Peroxidase"/>
    <property type="match status" value="1"/>
</dbReference>
<feature type="binding site" evidence="15">
    <location>
        <position position="70"/>
    </location>
    <ligand>
        <name>Ca(2+)</name>
        <dbReference type="ChEBI" id="CHEBI:29108"/>
        <label>1</label>
    </ligand>
</feature>
<feature type="domain" description="Plant heme peroxidase family profile" evidence="20">
    <location>
        <begin position="25"/>
        <end position="258"/>
    </location>
</feature>
<keyword evidence="8 15" id="KW-0106">Calcium</keyword>
<dbReference type="Pfam" id="PF13962">
    <property type="entry name" value="PGG"/>
    <property type="match status" value="1"/>
</dbReference>
<dbReference type="Gene3D" id="1.10.520.10">
    <property type="match status" value="1"/>
</dbReference>
<dbReference type="InterPro" id="IPR000823">
    <property type="entry name" value="Peroxidase_pln"/>
</dbReference>
<evidence type="ECO:0000256" key="8">
    <source>
        <dbReference type="ARBA" id="ARBA00022837"/>
    </source>
</evidence>
<evidence type="ECO:0000256" key="17">
    <source>
        <dbReference type="PIRSR" id="PIRSR600823-5"/>
    </source>
</evidence>
<evidence type="ECO:0000256" key="1">
    <source>
        <dbReference type="ARBA" id="ARBA00000189"/>
    </source>
</evidence>
<evidence type="ECO:0000256" key="14">
    <source>
        <dbReference type="PIRSR" id="PIRSR600823-2"/>
    </source>
</evidence>
<feature type="binding site" evidence="15">
    <location>
        <position position="194"/>
    </location>
    <ligand>
        <name>Ca(2+)</name>
        <dbReference type="ChEBI" id="CHEBI:29108"/>
        <label>2</label>
    </ligand>
</feature>
<feature type="disulfide bond" evidence="17">
    <location>
        <begin position="35"/>
        <end position="115"/>
    </location>
</feature>
<evidence type="ECO:0000313" key="21">
    <source>
        <dbReference type="EMBL" id="KAH8502086.1"/>
    </source>
</evidence>
<feature type="binding site" evidence="15">
    <location>
        <position position="246"/>
    </location>
    <ligand>
        <name>Ca(2+)</name>
        <dbReference type="ChEBI" id="CHEBI:29108"/>
        <label>2</label>
    </ligand>
</feature>
<feature type="chain" id="PRO_5035859519" description="peroxidase" evidence="19">
    <location>
        <begin position="25"/>
        <end position="618"/>
    </location>
</feature>
<evidence type="ECO:0000256" key="13">
    <source>
        <dbReference type="PIRSR" id="PIRSR600823-1"/>
    </source>
</evidence>
<proteinExistence type="inferred from homology"/>
<feature type="transmembrane region" description="Helical" evidence="18">
    <location>
        <begin position="542"/>
        <end position="567"/>
    </location>
</feature>
<evidence type="ECO:0000256" key="11">
    <source>
        <dbReference type="ARBA" id="ARBA00023157"/>
    </source>
</evidence>
<dbReference type="SUPFAM" id="SSF48113">
    <property type="entry name" value="Heme-dependent peroxidases"/>
    <property type="match status" value="1"/>
</dbReference>
<comment type="cofactor">
    <cofactor evidence="15">
        <name>Ca(2+)</name>
        <dbReference type="ChEBI" id="CHEBI:29108"/>
    </cofactor>
    <text evidence="15">Binds 2 calcium ions per subunit.</text>
</comment>
<feature type="transmembrane region" description="Helical" evidence="18">
    <location>
        <begin position="460"/>
        <end position="480"/>
    </location>
</feature>
<feature type="binding site" evidence="15">
    <location>
        <position position="238"/>
    </location>
    <ligand>
        <name>Ca(2+)</name>
        <dbReference type="ChEBI" id="CHEBI:29108"/>
        <label>2</label>
    </ligand>
</feature>
<dbReference type="GO" id="GO:0020037">
    <property type="term" value="F:heme binding"/>
    <property type="evidence" value="ECO:0007669"/>
    <property type="project" value="InterPro"/>
</dbReference>
<evidence type="ECO:0000313" key="22">
    <source>
        <dbReference type="Proteomes" id="UP000807159"/>
    </source>
</evidence>
<feature type="site" description="Transition state stabilizer" evidence="16">
    <location>
        <position position="62"/>
    </location>
</feature>
<dbReference type="PROSITE" id="PS00435">
    <property type="entry name" value="PEROXIDASE_1"/>
    <property type="match status" value="1"/>
</dbReference>
<evidence type="ECO:0000256" key="16">
    <source>
        <dbReference type="PIRSR" id="PIRSR600823-4"/>
    </source>
</evidence>
<feature type="binding site" evidence="15">
    <location>
        <position position="72"/>
    </location>
    <ligand>
        <name>Ca(2+)</name>
        <dbReference type="ChEBI" id="CHEBI:29108"/>
        <label>1</label>
    </ligand>
</feature>
<dbReference type="Gene3D" id="1.10.420.10">
    <property type="entry name" value="Peroxidase, domain 2"/>
    <property type="match status" value="1"/>
</dbReference>
<reference evidence="21" key="1">
    <citation type="journal article" date="2021" name="J. Hered.">
        <title>Genome Assembly of Salicaceae Populus deltoides (Eastern Cottonwood) I-69 Based on Nanopore Sequencing and Hi-C Technologies.</title>
        <authorList>
            <person name="Bai S."/>
            <person name="Wu H."/>
            <person name="Zhang J."/>
            <person name="Pan Z."/>
            <person name="Zhao W."/>
            <person name="Li Z."/>
            <person name="Tong C."/>
        </authorList>
    </citation>
    <scope>NUCLEOTIDE SEQUENCE</scope>
    <source>
        <tissue evidence="21">Leaf</tissue>
    </source>
</reference>
<feature type="binding site" evidence="15">
    <location>
        <position position="241"/>
    </location>
    <ligand>
        <name>Ca(2+)</name>
        <dbReference type="ChEBI" id="CHEBI:29108"/>
        <label>2</label>
    </ligand>
</feature>
<dbReference type="EMBL" id="JACEGQ020000008">
    <property type="protein sequence ID" value="KAH8502086.1"/>
    <property type="molecule type" value="Genomic_DNA"/>
</dbReference>
<feature type="active site" description="Proton acceptor" evidence="13">
    <location>
        <position position="66"/>
    </location>
</feature>
<organism evidence="21 22">
    <name type="scientific">Populus deltoides</name>
    <name type="common">Eastern poplar</name>
    <name type="synonym">Eastern cottonwood</name>
    <dbReference type="NCBI Taxonomy" id="3696"/>
    <lineage>
        <taxon>Eukaryota</taxon>
        <taxon>Viridiplantae</taxon>
        <taxon>Streptophyta</taxon>
        <taxon>Embryophyta</taxon>
        <taxon>Tracheophyta</taxon>
        <taxon>Spermatophyta</taxon>
        <taxon>Magnoliopsida</taxon>
        <taxon>eudicotyledons</taxon>
        <taxon>Gunneridae</taxon>
        <taxon>Pentapetalae</taxon>
        <taxon>rosids</taxon>
        <taxon>fabids</taxon>
        <taxon>Malpighiales</taxon>
        <taxon>Salicaceae</taxon>
        <taxon>Saliceae</taxon>
        <taxon>Populus</taxon>
    </lineage>
</organism>
<dbReference type="FunFam" id="1.10.520.10:FF:000009">
    <property type="entry name" value="Peroxidase"/>
    <property type="match status" value="1"/>
</dbReference>
<evidence type="ECO:0000256" key="10">
    <source>
        <dbReference type="ARBA" id="ARBA00023004"/>
    </source>
</evidence>
<keyword evidence="12" id="KW-0325">Glycoprotein</keyword>
<feature type="binding site" evidence="15">
    <location>
        <position position="67"/>
    </location>
    <ligand>
        <name>Ca(2+)</name>
        <dbReference type="ChEBI" id="CHEBI:29108"/>
        <label>1</label>
    </ligand>
</feature>
<dbReference type="InterPro" id="IPR019793">
    <property type="entry name" value="Peroxidases_heam-ligand_BS"/>
</dbReference>
<dbReference type="Proteomes" id="UP000807159">
    <property type="component" value="Chromosome 8"/>
</dbReference>
<dbReference type="PANTHER" id="PTHR31388">
    <property type="entry name" value="PEROXIDASE 72-RELATED"/>
    <property type="match status" value="1"/>
</dbReference>
<feature type="binding site" evidence="15">
    <location>
        <position position="76"/>
    </location>
    <ligand>
        <name>Ca(2+)</name>
        <dbReference type="ChEBI" id="CHEBI:29108"/>
        <label>1</label>
    </ligand>
</feature>
<feature type="binding site" evidence="15">
    <location>
        <position position="74"/>
    </location>
    <ligand>
        <name>Ca(2+)</name>
        <dbReference type="ChEBI" id="CHEBI:29108"/>
        <label>1</label>
    </ligand>
</feature>
<protein>
    <recommendedName>
        <fullName evidence="4">peroxidase</fullName>
        <ecNumber evidence="4">1.11.1.7</ecNumber>
    </recommendedName>
</protein>
<dbReference type="InterPro" id="IPR019794">
    <property type="entry name" value="Peroxidases_AS"/>
</dbReference>
<evidence type="ECO:0000256" key="7">
    <source>
        <dbReference type="ARBA" id="ARBA00022723"/>
    </source>
</evidence>
<dbReference type="GO" id="GO:0140825">
    <property type="term" value="F:lactoperoxidase activity"/>
    <property type="evidence" value="ECO:0007669"/>
    <property type="project" value="UniProtKB-EC"/>
</dbReference>
<dbReference type="AlphaFoldDB" id="A0A8T2YAI8"/>
<keyword evidence="18" id="KW-0812">Transmembrane</keyword>
<dbReference type="GO" id="GO:0006979">
    <property type="term" value="P:response to oxidative stress"/>
    <property type="evidence" value="ECO:0007669"/>
    <property type="project" value="InterPro"/>
</dbReference>
<name>A0A8T2YAI8_POPDE</name>
<dbReference type="PROSITE" id="PS00436">
    <property type="entry name" value="PEROXIDASE_2"/>
    <property type="match status" value="1"/>
</dbReference>
<accession>A0A8T2YAI8</accession>
<dbReference type="PROSITE" id="PS50873">
    <property type="entry name" value="PEROXIDASE_4"/>
    <property type="match status" value="1"/>
</dbReference>
<evidence type="ECO:0000256" key="4">
    <source>
        <dbReference type="ARBA" id="ARBA00012313"/>
    </source>
</evidence>
<comment type="cofactor">
    <cofactor evidence="15">
        <name>heme b</name>
        <dbReference type="ChEBI" id="CHEBI:60344"/>
    </cofactor>
    <text evidence="15">Binds 1 heme b (iron(II)-protoporphyrin IX) group per subunit.</text>
</comment>
<keyword evidence="11 17" id="KW-1015">Disulfide bond</keyword>
<feature type="binding site" evidence="14">
    <location>
        <position position="163"/>
    </location>
    <ligand>
        <name>substrate</name>
    </ligand>
</feature>
<keyword evidence="19" id="KW-0732">Signal</keyword>
<feature type="transmembrane region" description="Helical" evidence="18">
    <location>
        <begin position="574"/>
        <end position="598"/>
    </location>
</feature>
<comment type="function">
    <text evidence="2">Removal of H(2)O(2), oxidation of toxic reductants, biosynthesis and degradation of lignin, suberization, auxin catabolism, response to environmental stresses such as wounding, pathogen attack and oxidative stress. These functions might be dependent on each isozyme/isoform in each plant tissue.</text>
</comment>
<dbReference type="InterPro" id="IPR026961">
    <property type="entry name" value="PGG_dom"/>
</dbReference>
<keyword evidence="9" id="KW-0560">Oxidoreductase</keyword>
<sequence>MAAKAGAAASFMFMLFLLNTACQAQLSPAFYDSSCPNALSAIRTAIRSAIASDRRMAASLIRLHFHDCFVQGCDASILLDETPSIQSEKTALGNLNSARGYNVIDKAKTEVEKICPGVVSCADIIAVAARDASAYVGGPSYAVKLGRRDSTTASRTLANAELPAFSESLESLISRFQKKGLTARDMVALSGSHTLGQAQCFTFRERIYNHSNIDAGFASTRRRRCPRVGSDSTLAPLDLVTPNSFDNNYFKNLMQNKASSRPRKEVIKLLKFLGIKQIYDVKLNHIYSDELLRRMVKHISTLDFEKYGECGLFRAFNNAVKNGIVEMIVEMVKVCPNLMHTFDKNGRVFLMSSIAHRQEKIFSLFYGLEGRNGNFLSVTDVFDNTMLHCAGELSPSTQLARISGAALQMQRELQWYREVESIVNPRAKTYCNQNGETPGQLFTKSHEKLMTAGEKWMKQVATSSTVVGALIITVMFTAAFTVPGGNKDTGFPVFLHEKSFLIFIISDAISLFASSTSVLMFLGILTSRYSENDFLISLPRKLVIGLSTLFISVAAMMVAFCAALRIVMDGRLEVVIPVSLLAGIPVTLFILLQFPLLVEIFMSTYGPGIFNRKMKRWY</sequence>
<evidence type="ECO:0000256" key="2">
    <source>
        <dbReference type="ARBA" id="ARBA00002322"/>
    </source>
</evidence>
<keyword evidence="5" id="KW-0575">Peroxidase</keyword>
<dbReference type="InterPro" id="IPR033905">
    <property type="entry name" value="Secretory_peroxidase"/>
</dbReference>
<keyword evidence="7 15" id="KW-0479">Metal-binding</keyword>
<comment type="similarity">
    <text evidence="3">Belongs to the peroxidase family. Ascorbate peroxidase subfamily.</text>
</comment>
<feature type="transmembrane region" description="Helical" evidence="18">
    <location>
        <begin position="500"/>
        <end position="522"/>
    </location>
</feature>
<dbReference type="CDD" id="cd00693">
    <property type="entry name" value="secretory_peroxidase"/>
    <property type="match status" value="1"/>
</dbReference>
<dbReference type="EC" id="1.11.1.7" evidence="4"/>
<evidence type="ECO:0000256" key="19">
    <source>
        <dbReference type="SAM" id="SignalP"/>
    </source>
</evidence>
<dbReference type="GO" id="GO:0046872">
    <property type="term" value="F:metal ion binding"/>
    <property type="evidence" value="ECO:0007669"/>
    <property type="project" value="UniProtKB-KW"/>
</dbReference>
<dbReference type="PRINTS" id="PR00458">
    <property type="entry name" value="PEROXIDASE"/>
</dbReference>
<evidence type="ECO:0000256" key="12">
    <source>
        <dbReference type="ARBA" id="ARBA00023180"/>
    </source>
</evidence>
<gene>
    <name evidence="21" type="ORF">H0E87_016737</name>
</gene>
<dbReference type="Pfam" id="PF00141">
    <property type="entry name" value="peroxidase"/>
    <property type="match status" value="1"/>
</dbReference>
<dbReference type="PRINTS" id="PR00461">
    <property type="entry name" value="PLPEROXIDASE"/>
</dbReference>
<comment type="caution">
    <text evidence="21">The sequence shown here is derived from an EMBL/GenBank/DDBJ whole genome shotgun (WGS) entry which is preliminary data.</text>
</comment>
<feature type="binding site" evidence="15">
    <location>
        <position position="88"/>
    </location>
    <ligand>
        <name>Ca(2+)</name>
        <dbReference type="ChEBI" id="CHEBI:29108"/>
        <label>1</label>
    </ligand>
</feature>
<comment type="catalytic activity">
    <reaction evidence="1">
        <text>2 a phenolic donor + H2O2 = 2 a phenolic radical donor + 2 H2O</text>
        <dbReference type="Rhea" id="RHEA:56136"/>
        <dbReference type="ChEBI" id="CHEBI:15377"/>
        <dbReference type="ChEBI" id="CHEBI:16240"/>
        <dbReference type="ChEBI" id="CHEBI:139520"/>
        <dbReference type="ChEBI" id="CHEBI:139521"/>
        <dbReference type="EC" id="1.11.1.7"/>
    </reaction>
</comment>
<dbReference type="PANTHER" id="PTHR31388:SF194">
    <property type="entry name" value="PEROXIDASE"/>
    <property type="match status" value="1"/>
</dbReference>
<feature type="signal peptide" evidence="19">
    <location>
        <begin position="1"/>
        <end position="24"/>
    </location>
</feature>
<evidence type="ECO:0000259" key="20">
    <source>
        <dbReference type="PROSITE" id="PS50873"/>
    </source>
</evidence>
<dbReference type="InterPro" id="IPR002016">
    <property type="entry name" value="Haem_peroxidase"/>
</dbReference>